<dbReference type="Pfam" id="PF07173">
    <property type="entry name" value="GRDP-like"/>
    <property type="match status" value="1"/>
</dbReference>
<reference evidence="3 4" key="1">
    <citation type="journal article" date="2017" name="BMC Genomics">
        <title>Chromosome level assembly and secondary metabolite potential of the parasitic fungus Cordyceps militaris.</title>
        <authorList>
            <person name="Kramer G.J."/>
            <person name="Nodwell J.R."/>
        </authorList>
    </citation>
    <scope>NUCLEOTIDE SEQUENCE [LARGE SCALE GENOMIC DNA]</scope>
    <source>
        <strain evidence="3 4">ATCC 34164</strain>
    </source>
</reference>
<evidence type="ECO:0000313" key="3">
    <source>
        <dbReference type="EMBL" id="ATY59948.1"/>
    </source>
</evidence>
<dbReference type="VEuPathDB" id="FungiDB:CCM_03246"/>
<organism evidence="3 4">
    <name type="scientific">Cordyceps militaris</name>
    <name type="common">Caterpillar fungus</name>
    <name type="synonym">Clavaria militaris</name>
    <dbReference type="NCBI Taxonomy" id="73501"/>
    <lineage>
        <taxon>Eukaryota</taxon>
        <taxon>Fungi</taxon>
        <taxon>Dikarya</taxon>
        <taxon>Ascomycota</taxon>
        <taxon>Pezizomycotina</taxon>
        <taxon>Sordariomycetes</taxon>
        <taxon>Hypocreomycetidae</taxon>
        <taxon>Hypocreales</taxon>
        <taxon>Cordycipitaceae</taxon>
        <taxon>Cordyceps</taxon>
    </lineage>
</organism>
<dbReference type="AlphaFoldDB" id="A0A2H4SA08"/>
<evidence type="ECO:0000256" key="2">
    <source>
        <dbReference type="SAM" id="MobiDB-lite"/>
    </source>
</evidence>
<dbReference type="VEuPathDB" id="FungiDB:A9K55_005724"/>
<proteinExistence type="predicted"/>
<protein>
    <recommendedName>
        <fullName evidence="5">Alpha-ketoglutarate-dependent sulfonate dioxygenase</fullName>
    </recommendedName>
</protein>
<evidence type="ECO:0000256" key="1">
    <source>
        <dbReference type="SAM" id="Coils"/>
    </source>
</evidence>
<name>A0A2H4SA08_CORMI</name>
<evidence type="ECO:0000313" key="4">
    <source>
        <dbReference type="Proteomes" id="UP000323067"/>
    </source>
</evidence>
<keyword evidence="1" id="KW-0175">Coiled coil</keyword>
<evidence type="ECO:0008006" key="5">
    <source>
        <dbReference type="Google" id="ProtNLM"/>
    </source>
</evidence>
<accession>A0A2H4SA08</accession>
<sequence>MPSAHQKPAKRTDAPNGALAEAPLGPKLPRIPDQSFSAPLPEITFAGNALSSQSKDPSNKNYGFDVTESCCLAHLKLLHAIEAMKQDVGYTDGLWGIWDSLVLDGKGVSFDSSEVPSDMRKSDLTGEEEKKMMLSKLREKRWAIFVARAVDRYEAWWNAQDIKMLSEGDTTTKNGNNYMRFPSTNQKLDWQPSTLPPLDVLMVMHTHMLNPRAFLEDTMRYGLNKLWATGLPWELINKAIADDFTYRAADDTQAAWVAKTQRNWHNQDDSQTKSLQCPYCRTRYQAPWTTCGTDESGSSYRSRDLIGEGYGDGKFTFSCTSCGRENYKELLSVSKFLHDSDLLVANGVPMPGTILNPQSGRPEQDPVMSPTSNGFARTFPNRMTRKFIINRVTALFRPGGDHQHPTMDTIKLFIEEVMQDTAKVREIDDFRSWRRGKYGILPNARLSTRKMMSRYWDNFSPFALDLCGAVMRQGIFVDKMVQLDWLHSPSARDTMQRLIQKYQRFLEIMVIFPGQTIVPTLDVDLAWHTHQLHPQSYYQHTVRKTGKMDRQGKFIDHDDKIDESKLGEAFIFTTKTYQDMYGEVYSECTCWYCETVRSSFVSSMSATFRTKEYKLLQSFCTPEAAKLYPPDNSAHVSAHNAVSFASIASATERARQARHAQKIEEEYKKAQERAAKKGRQLPPKDEYYNHWGYSYYGNVL</sequence>
<dbReference type="EMBL" id="CP023323">
    <property type="protein sequence ID" value="ATY59948.1"/>
    <property type="molecule type" value="Genomic_DNA"/>
</dbReference>
<feature type="coiled-coil region" evidence="1">
    <location>
        <begin position="653"/>
        <end position="680"/>
    </location>
</feature>
<dbReference type="Proteomes" id="UP000323067">
    <property type="component" value="Chromosome vi"/>
</dbReference>
<dbReference type="InterPro" id="IPR009836">
    <property type="entry name" value="GRDP-like"/>
</dbReference>
<feature type="region of interest" description="Disordered" evidence="2">
    <location>
        <begin position="1"/>
        <end position="36"/>
    </location>
</feature>
<dbReference type="PANTHER" id="PTHR34365:SF7">
    <property type="entry name" value="GLYCINE-RICH DOMAIN-CONTAINING PROTEIN 1"/>
    <property type="match status" value="1"/>
</dbReference>
<dbReference type="PANTHER" id="PTHR34365">
    <property type="entry name" value="ENOLASE (DUF1399)"/>
    <property type="match status" value="1"/>
</dbReference>
<dbReference type="OrthoDB" id="2684236at2759"/>
<gene>
    <name evidence="3" type="ORF">A9K55_005724</name>
</gene>